<organism evidence="2 3">
    <name type="scientific">Herbiconiux moechotypicola</name>
    <dbReference type="NCBI Taxonomy" id="637393"/>
    <lineage>
        <taxon>Bacteria</taxon>
        <taxon>Bacillati</taxon>
        <taxon>Actinomycetota</taxon>
        <taxon>Actinomycetes</taxon>
        <taxon>Micrococcales</taxon>
        <taxon>Microbacteriaceae</taxon>
        <taxon>Herbiconiux</taxon>
    </lineage>
</organism>
<name>A0ABN3E0I9_9MICO</name>
<evidence type="ECO:0000256" key="1">
    <source>
        <dbReference type="SAM" id="MobiDB-lite"/>
    </source>
</evidence>
<sequence>MIGLPFGGEPGASECSRAGCRVDAAWRIEWRNPKIHDESRRKVWVACDEHVGYLREFLAARDFPLEVLPLSAPPSTAALPATAASPAAVDPTASSPTTSSPTEAAS</sequence>
<accession>A0ABN3E0I9</accession>
<dbReference type="EMBL" id="BAAAQY010000012">
    <property type="protein sequence ID" value="GAA2245970.1"/>
    <property type="molecule type" value="Genomic_DNA"/>
</dbReference>
<comment type="caution">
    <text evidence="2">The sequence shown here is derived from an EMBL/GenBank/DDBJ whole genome shotgun (WGS) entry which is preliminary data.</text>
</comment>
<feature type="region of interest" description="Disordered" evidence="1">
    <location>
        <begin position="76"/>
        <end position="106"/>
    </location>
</feature>
<gene>
    <name evidence="2" type="ORF">GCM10009851_34180</name>
</gene>
<proteinExistence type="predicted"/>
<evidence type="ECO:0008006" key="4">
    <source>
        <dbReference type="Google" id="ProtNLM"/>
    </source>
</evidence>
<reference evidence="2 3" key="1">
    <citation type="journal article" date="2019" name="Int. J. Syst. Evol. Microbiol.">
        <title>The Global Catalogue of Microorganisms (GCM) 10K type strain sequencing project: providing services to taxonomists for standard genome sequencing and annotation.</title>
        <authorList>
            <consortium name="The Broad Institute Genomics Platform"/>
            <consortium name="The Broad Institute Genome Sequencing Center for Infectious Disease"/>
            <person name="Wu L."/>
            <person name="Ma J."/>
        </authorList>
    </citation>
    <scope>NUCLEOTIDE SEQUENCE [LARGE SCALE GENOMIC DNA]</scope>
    <source>
        <strain evidence="2 3">JCM 16117</strain>
    </source>
</reference>
<dbReference type="Proteomes" id="UP001500929">
    <property type="component" value="Unassembled WGS sequence"/>
</dbReference>
<keyword evidence="3" id="KW-1185">Reference proteome</keyword>
<protein>
    <recommendedName>
        <fullName evidence="4">Acetone carboxylase</fullName>
    </recommendedName>
</protein>
<evidence type="ECO:0000313" key="2">
    <source>
        <dbReference type="EMBL" id="GAA2245970.1"/>
    </source>
</evidence>
<evidence type="ECO:0000313" key="3">
    <source>
        <dbReference type="Proteomes" id="UP001500929"/>
    </source>
</evidence>